<dbReference type="InterPro" id="IPR029069">
    <property type="entry name" value="HotDog_dom_sf"/>
</dbReference>
<dbReference type="PANTHER" id="PTHR47260">
    <property type="entry name" value="UPF0644 PROTEIN PB2B4.06"/>
    <property type="match status" value="1"/>
</dbReference>
<keyword evidence="1" id="KW-0378">Hydrolase</keyword>
<evidence type="ECO:0000259" key="2">
    <source>
        <dbReference type="Pfam" id="PF03061"/>
    </source>
</evidence>
<dbReference type="EMBL" id="JAEMHM010000008">
    <property type="protein sequence ID" value="MBJ6725265.1"/>
    <property type="molecule type" value="Genomic_DNA"/>
</dbReference>
<evidence type="ECO:0000256" key="1">
    <source>
        <dbReference type="ARBA" id="ARBA00022801"/>
    </source>
</evidence>
<protein>
    <submittedName>
        <fullName evidence="3">PaaI family thioesterase</fullName>
    </submittedName>
</protein>
<keyword evidence="4" id="KW-1185">Reference proteome</keyword>
<evidence type="ECO:0000313" key="4">
    <source>
        <dbReference type="Proteomes" id="UP000636888"/>
    </source>
</evidence>
<comment type="caution">
    <text evidence="3">The sequence shown here is derived from an EMBL/GenBank/DDBJ whole genome shotgun (WGS) entry which is preliminary data.</text>
</comment>
<dbReference type="SUPFAM" id="SSF54637">
    <property type="entry name" value="Thioesterase/thiol ester dehydrase-isomerase"/>
    <property type="match status" value="1"/>
</dbReference>
<organism evidence="3 4">
    <name type="scientific">Geomesophilobacter sediminis</name>
    <dbReference type="NCBI Taxonomy" id="2798584"/>
    <lineage>
        <taxon>Bacteria</taxon>
        <taxon>Pseudomonadati</taxon>
        <taxon>Thermodesulfobacteriota</taxon>
        <taxon>Desulfuromonadia</taxon>
        <taxon>Geobacterales</taxon>
        <taxon>Geobacteraceae</taxon>
        <taxon>Geomesophilobacter</taxon>
    </lineage>
</organism>
<gene>
    <name evidence="3" type="ORF">JFN93_11140</name>
</gene>
<dbReference type="RefSeq" id="WP_199384153.1">
    <property type="nucleotide sequence ID" value="NZ_JAEMHM010000008.1"/>
</dbReference>
<feature type="domain" description="Thioesterase" evidence="2">
    <location>
        <begin position="56"/>
        <end position="131"/>
    </location>
</feature>
<dbReference type="Pfam" id="PF03061">
    <property type="entry name" value="4HBT"/>
    <property type="match status" value="1"/>
</dbReference>
<dbReference type="GO" id="GO:0016289">
    <property type="term" value="F:acyl-CoA hydrolase activity"/>
    <property type="evidence" value="ECO:0007669"/>
    <property type="project" value="UniProtKB-ARBA"/>
</dbReference>
<accession>A0A8J7JLP7</accession>
<dbReference type="Gene3D" id="3.10.129.10">
    <property type="entry name" value="Hotdog Thioesterase"/>
    <property type="match status" value="1"/>
</dbReference>
<dbReference type="NCBIfam" id="TIGR00369">
    <property type="entry name" value="unchar_dom_1"/>
    <property type="match status" value="1"/>
</dbReference>
<dbReference type="CDD" id="cd03443">
    <property type="entry name" value="PaaI_thioesterase"/>
    <property type="match status" value="1"/>
</dbReference>
<name>A0A8J7JLP7_9BACT</name>
<reference evidence="3" key="1">
    <citation type="submission" date="2020-12" db="EMBL/GenBank/DDBJ databases">
        <title>Geomonas sp. Red875, isolated from river sediment.</title>
        <authorList>
            <person name="Xu Z."/>
            <person name="Zhang Z."/>
            <person name="Masuda Y."/>
            <person name="Itoh H."/>
            <person name="Senoo K."/>
        </authorList>
    </citation>
    <scope>NUCLEOTIDE SEQUENCE</scope>
    <source>
        <strain evidence="3">Red875</strain>
    </source>
</reference>
<sequence>MAKTPHKVARKQYNSKLCFICGLQNNSGLKASFYETEAGELIATFYPTEEHQSYPGRLHGGIASAILDETIGRAILIGSEEDIWGVTTELTLRYLKPVPLDRQVRVIARITSQNRRFFEGTGEIVLENGEVAVTASGKYLKAKIDSVDFDTEVNQWKVVPEPSDPEVIEL</sequence>
<evidence type="ECO:0000313" key="3">
    <source>
        <dbReference type="EMBL" id="MBJ6725265.1"/>
    </source>
</evidence>
<dbReference type="Proteomes" id="UP000636888">
    <property type="component" value="Unassembled WGS sequence"/>
</dbReference>
<dbReference type="AlphaFoldDB" id="A0A8J7JLP7"/>
<dbReference type="InterPro" id="IPR006683">
    <property type="entry name" value="Thioestr_dom"/>
</dbReference>
<proteinExistence type="predicted"/>
<dbReference type="PANTHER" id="PTHR47260:SF3">
    <property type="entry name" value="THIOESTERASE FAMILY PROTEIN (AFU_ORTHOLOGUE AFUA_7G03960)"/>
    <property type="match status" value="1"/>
</dbReference>
<dbReference type="InterPro" id="IPR003736">
    <property type="entry name" value="PAAI_dom"/>
</dbReference>
<dbReference type="InterPro" id="IPR052061">
    <property type="entry name" value="PTE-AB_protein"/>
</dbReference>